<dbReference type="InterPro" id="IPR000700">
    <property type="entry name" value="PAS-assoc_C"/>
</dbReference>
<dbReference type="PRINTS" id="PR00344">
    <property type="entry name" value="BCTRLSENSOR"/>
</dbReference>
<evidence type="ECO:0000256" key="1">
    <source>
        <dbReference type="ARBA" id="ARBA00000085"/>
    </source>
</evidence>
<dbReference type="CDD" id="cd00130">
    <property type="entry name" value="PAS"/>
    <property type="match status" value="1"/>
</dbReference>
<accession>A0A5C6C4D2</accession>
<evidence type="ECO:0000313" key="14">
    <source>
        <dbReference type="Proteomes" id="UP000319908"/>
    </source>
</evidence>
<protein>
    <recommendedName>
        <fullName evidence="2">histidine kinase</fullName>
        <ecNumber evidence="2">2.7.13.3</ecNumber>
    </recommendedName>
</protein>
<evidence type="ECO:0000259" key="11">
    <source>
        <dbReference type="PROSITE" id="PS50112"/>
    </source>
</evidence>
<keyword evidence="3" id="KW-0597">Phosphoprotein</keyword>
<dbReference type="OrthoDB" id="9764438at2"/>
<evidence type="ECO:0000313" key="13">
    <source>
        <dbReference type="EMBL" id="TWU19403.1"/>
    </source>
</evidence>
<dbReference type="AlphaFoldDB" id="A0A5C6C4D2"/>
<dbReference type="SUPFAM" id="SSF55874">
    <property type="entry name" value="ATPase domain of HSP90 chaperone/DNA topoisomerase II/histidine kinase"/>
    <property type="match status" value="1"/>
</dbReference>
<dbReference type="SUPFAM" id="SSF55785">
    <property type="entry name" value="PYP-like sensor domain (PAS domain)"/>
    <property type="match status" value="1"/>
</dbReference>
<comment type="caution">
    <text evidence="13">The sequence shown here is derived from an EMBL/GenBank/DDBJ whole genome shotgun (WGS) entry which is preliminary data.</text>
</comment>
<dbReference type="Gene3D" id="3.30.565.10">
    <property type="entry name" value="Histidine kinase-like ATPase, C-terminal domain"/>
    <property type="match status" value="1"/>
</dbReference>
<reference evidence="13 14" key="1">
    <citation type="journal article" date="2020" name="Antonie Van Leeuwenhoek">
        <title>Rhodopirellula heiligendammensis sp. nov., Rhodopirellula pilleata sp. nov., and Rhodopirellula solitaria sp. nov. isolated from natural or artificial marine surfaces in Northern Germany and California, USA, and emended description of the genus Rhodopirellula.</title>
        <authorList>
            <person name="Kallscheuer N."/>
            <person name="Wiegand S."/>
            <person name="Jogler M."/>
            <person name="Boedeker C."/>
            <person name="Peeters S.H."/>
            <person name="Rast P."/>
            <person name="Heuer A."/>
            <person name="Jetten M.S.M."/>
            <person name="Rohde M."/>
            <person name="Jogler C."/>
        </authorList>
    </citation>
    <scope>NUCLEOTIDE SEQUENCE [LARGE SCALE GENOMIC DNA]</scope>
    <source>
        <strain evidence="13 14">Poly21</strain>
    </source>
</reference>
<comment type="catalytic activity">
    <reaction evidence="1">
        <text>ATP + protein L-histidine = ADP + protein N-phospho-L-histidine.</text>
        <dbReference type="EC" id="2.7.13.3"/>
    </reaction>
</comment>
<dbReference type="PROSITE" id="PS50113">
    <property type="entry name" value="PAC"/>
    <property type="match status" value="1"/>
</dbReference>
<dbReference type="PANTHER" id="PTHR43065:SF10">
    <property type="entry name" value="PEROXIDE STRESS-ACTIVATED HISTIDINE KINASE MAK3"/>
    <property type="match status" value="1"/>
</dbReference>
<organism evidence="13 14">
    <name type="scientific">Allorhodopirellula heiligendammensis</name>
    <dbReference type="NCBI Taxonomy" id="2714739"/>
    <lineage>
        <taxon>Bacteria</taxon>
        <taxon>Pseudomonadati</taxon>
        <taxon>Planctomycetota</taxon>
        <taxon>Planctomycetia</taxon>
        <taxon>Pirellulales</taxon>
        <taxon>Pirellulaceae</taxon>
        <taxon>Allorhodopirellula</taxon>
    </lineage>
</organism>
<gene>
    <name evidence="13" type="primary">kinA</name>
    <name evidence="13" type="ORF">Poly21_15760</name>
</gene>
<dbReference type="Proteomes" id="UP000319908">
    <property type="component" value="Unassembled WGS sequence"/>
</dbReference>
<keyword evidence="8" id="KW-0902">Two-component regulatory system</keyword>
<evidence type="ECO:0000256" key="2">
    <source>
        <dbReference type="ARBA" id="ARBA00012438"/>
    </source>
</evidence>
<keyword evidence="4 13" id="KW-0808">Transferase</keyword>
<dbReference type="InterPro" id="IPR005467">
    <property type="entry name" value="His_kinase_dom"/>
</dbReference>
<name>A0A5C6C4D2_9BACT</name>
<dbReference type="PANTHER" id="PTHR43065">
    <property type="entry name" value="SENSOR HISTIDINE KINASE"/>
    <property type="match status" value="1"/>
</dbReference>
<keyword evidence="14" id="KW-1185">Reference proteome</keyword>
<dbReference type="InterPro" id="IPR000014">
    <property type="entry name" value="PAS"/>
</dbReference>
<sequence length="405" mass="45370">MNAPPPDIPKRGHPIPPEFFRSIADCTVDWESWHSSDGQVLWVNDAVQRFTGYSPEECMAMADYPLPMTSPEHRDRIARYLIEASSGSTGNNIEFETLHRDNSKCWVAVSWQPMTDSDGRSLGFRASVRDVSEKRRMRDQLRLHNEHLEQLVQERTARVAELEQHRLKMEKLAALGELAAGVAHEINNPLAGIRNAFVLLKRHIPVDVKHYDKLDLIDGEIERISGITHQMYQLYRPSQQRASTFSLKQTVDEVIALALPMSRKADVKVDASFRSSAMAEGLASEEVCLREGELRQVLLNLIHNAIQASDPGSRVDVCAATDERHTTLTVTDYGQGIADDVLAKIFDPFFSTKVETVGQGMGLGLSVSRGLVEAMNGTIDVNSEKGKRTSFVVRLPRRLSDEGRR</sequence>
<dbReference type="NCBIfam" id="TIGR00229">
    <property type="entry name" value="sensory_box"/>
    <property type="match status" value="1"/>
</dbReference>
<evidence type="ECO:0000256" key="6">
    <source>
        <dbReference type="ARBA" id="ARBA00022777"/>
    </source>
</evidence>
<dbReference type="SMART" id="SM00091">
    <property type="entry name" value="PAS"/>
    <property type="match status" value="1"/>
</dbReference>
<dbReference type="CDD" id="cd00082">
    <property type="entry name" value="HisKA"/>
    <property type="match status" value="1"/>
</dbReference>
<keyword evidence="7" id="KW-0067">ATP-binding</keyword>
<evidence type="ECO:0000256" key="5">
    <source>
        <dbReference type="ARBA" id="ARBA00022741"/>
    </source>
</evidence>
<evidence type="ECO:0000259" key="12">
    <source>
        <dbReference type="PROSITE" id="PS50113"/>
    </source>
</evidence>
<dbReference type="InterPro" id="IPR036890">
    <property type="entry name" value="HATPase_C_sf"/>
</dbReference>
<dbReference type="Pfam" id="PF00512">
    <property type="entry name" value="HisKA"/>
    <property type="match status" value="1"/>
</dbReference>
<feature type="domain" description="PAS" evidence="11">
    <location>
        <begin position="35"/>
        <end position="88"/>
    </location>
</feature>
<dbReference type="InterPro" id="IPR036097">
    <property type="entry name" value="HisK_dim/P_sf"/>
</dbReference>
<dbReference type="SMART" id="SM00086">
    <property type="entry name" value="PAC"/>
    <property type="match status" value="1"/>
</dbReference>
<evidence type="ECO:0000256" key="3">
    <source>
        <dbReference type="ARBA" id="ARBA00022553"/>
    </source>
</evidence>
<keyword evidence="9" id="KW-0175">Coiled coil</keyword>
<evidence type="ECO:0000259" key="10">
    <source>
        <dbReference type="PROSITE" id="PS50109"/>
    </source>
</evidence>
<dbReference type="EC" id="2.7.13.3" evidence="2"/>
<dbReference type="InterPro" id="IPR004358">
    <property type="entry name" value="Sig_transdc_His_kin-like_C"/>
</dbReference>
<feature type="domain" description="Histidine kinase" evidence="10">
    <location>
        <begin position="181"/>
        <end position="399"/>
    </location>
</feature>
<evidence type="ECO:0000256" key="9">
    <source>
        <dbReference type="SAM" id="Coils"/>
    </source>
</evidence>
<dbReference type="GO" id="GO:0005524">
    <property type="term" value="F:ATP binding"/>
    <property type="evidence" value="ECO:0007669"/>
    <property type="project" value="UniProtKB-KW"/>
</dbReference>
<dbReference type="CDD" id="cd00075">
    <property type="entry name" value="HATPase"/>
    <property type="match status" value="1"/>
</dbReference>
<evidence type="ECO:0000256" key="7">
    <source>
        <dbReference type="ARBA" id="ARBA00022840"/>
    </source>
</evidence>
<dbReference type="Pfam" id="PF02518">
    <property type="entry name" value="HATPase_c"/>
    <property type="match status" value="1"/>
</dbReference>
<feature type="domain" description="PAC" evidence="12">
    <location>
        <begin position="91"/>
        <end position="143"/>
    </location>
</feature>
<evidence type="ECO:0000256" key="8">
    <source>
        <dbReference type="ARBA" id="ARBA00023012"/>
    </source>
</evidence>
<dbReference type="InterPro" id="IPR003594">
    <property type="entry name" value="HATPase_dom"/>
</dbReference>
<dbReference type="Gene3D" id="1.10.287.130">
    <property type="match status" value="1"/>
</dbReference>
<evidence type="ECO:0000256" key="4">
    <source>
        <dbReference type="ARBA" id="ARBA00022679"/>
    </source>
</evidence>
<keyword evidence="5" id="KW-0547">Nucleotide-binding</keyword>
<dbReference type="Gene3D" id="3.30.450.20">
    <property type="entry name" value="PAS domain"/>
    <property type="match status" value="1"/>
</dbReference>
<dbReference type="InterPro" id="IPR001610">
    <property type="entry name" value="PAC"/>
</dbReference>
<dbReference type="RefSeq" id="WP_146406226.1">
    <property type="nucleotide sequence ID" value="NZ_SJPU01000001.1"/>
</dbReference>
<dbReference type="EMBL" id="SJPU01000001">
    <property type="protein sequence ID" value="TWU19403.1"/>
    <property type="molecule type" value="Genomic_DNA"/>
</dbReference>
<dbReference type="SUPFAM" id="SSF47384">
    <property type="entry name" value="Homodimeric domain of signal transducing histidine kinase"/>
    <property type="match status" value="1"/>
</dbReference>
<proteinExistence type="predicted"/>
<dbReference type="PROSITE" id="PS50109">
    <property type="entry name" value="HIS_KIN"/>
    <property type="match status" value="1"/>
</dbReference>
<dbReference type="PROSITE" id="PS50112">
    <property type="entry name" value="PAS"/>
    <property type="match status" value="1"/>
</dbReference>
<dbReference type="SMART" id="SM00388">
    <property type="entry name" value="HisKA"/>
    <property type="match status" value="1"/>
</dbReference>
<dbReference type="InterPro" id="IPR035965">
    <property type="entry name" value="PAS-like_dom_sf"/>
</dbReference>
<dbReference type="SMART" id="SM00387">
    <property type="entry name" value="HATPase_c"/>
    <property type="match status" value="1"/>
</dbReference>
<keyword evidence="6 13" id="KW-0418">Kinase</keyword>
<dbReference type="InterPro" id="IPR003661">
    <property type="entry name" value="HisK_dim/P_dom"/>
</dbReference>
<dbReference type="GO" id="GO:0000155">
    <property type="term" value="F:phosphorelay sensor kinase activity"/>
    <property type="evidence" value="ECO:0007669"/>
    <property type="project" value="InterPro"/>
</dbReference>
<feature type="coiled-coil region" evidence="9">
    <location>
        <begin position="134"/>
        <end position="165"/>
    </location>
</feature>
<dbReference type="Pfam" id="PF13426">
    <property type="entry name" value="PAS_9"/>
    <property type="match status" value="1"/>
</dbReference>